<reference evidence="1 2" key="1">
    <citation type="submission" date="2017-09" db="EMBL/GenBank/DDBJ databases">
        <title>Depth-based differentiation of microbial function through sediment-hosted aquifers and enrichment of novel symbionts in the deep terrestrial subsurface.</title>
        <authorList>
            <person name="Probst A.J."/>
            <person name="Ladd B."/>
            <person name="Jarett J.K."/>
            <person name="Geller-Mcgrath D.E."/>
            <person name="Sieber C.M."/>
            <person name="Emerson J.B."/>
            <person name="Anantharaman K."/>
            <person name="Thomas B.C."/>
            <person name="Malmstrom R."/>
            <person name="Stieglmeier M."/>
            <person name="Klingl A."/>
            <person name="Woyke T."/>
            <person name="Ryan C.M."/>
            <person name="Banfield J.F."/>
        </authorList>
    </citation>
    <scope>NUCLEOTIDE SEQUENCE [LARGE SCALE GENOMIC DNA]</scope>
    <source>
        <strain evidence="1">CG17_big_fil_post_rev_8_21_14_2_50_48_46</strain>
    </source>
</reference>
<evidence type="ECO:0000313" key="2">
    <source>
        <dbReference type="Proteomes" id="UP000231019"/>
    </source>
</evidence>
<gene>
    <name evidence="1" type="ORF">COW36_03460</name>
</gene>
<protein>
    <submittedName>
        <fullName evidence="1">Uncharacterized protein</fullName>
    </submittedName>
</protein>
<comment type="caution">
    <text evidence="1">The sequence shown here is derived from an EMBL/GenBank/DDBJ whole genome shotgun (WGS) entry which is preliminary data.</text>
</comment>
<evidence type="ECO:0000313" key="1">
    <source>
        <dbReference type="EMBL" id="PIW18768.1"/>
    </source>
</evidence>
<name>A0A2M7G9I5_9BACT</name>
<organism evidence="1 2">
    <name type="scientific">bacterium (Candidatus Blackallbacteria) CG17_big_fil_post_rev_8_21_14_2_50_48_46</name>
    <dbReference type="NCBI Taxonomy" id="2014261"/>
    <lineage>
        <taxon>Bacteria</taxon>
        <taxon>Candidatus Blackallbacteria</taxon>
    </lineage>
</organism>
<proteinExistence type="predicted"/>
<dbReference type="AlphaFoldDB" id="A0A2M7G9I5"/>
<dbReference type="EMBL" id="PFFQ01000011">
    <property type="protein sequence ID" value="PIW18768.1"/>
    <property type="molecule type" value="Genomic_DNA"/>
</dbReference>
<accession>A0A2M7G9I5</accession>
<sequence>MEFSPSSPISSFLKFMNNSNPGKTIYAYLSEDLQKASERGKEIDFFWYGRKFLQIALEENDLPELLEKCRSCLFDALIYESQQKNMSLTSLLQDPDTLHSLIWDTIDGCTPVYKWITQTLNFLYEEELSDINEQYGDDYFISGANSIRQSIQYYLLDGLQKYATSISKNEQTDLPPS</sequence>
<dbReference type="Proteomes" id="UP000231019">
    <property type="component" value="Unassembled WGS sequence"/>
</dbReference>